<sequence>MEDLDPTAIRTLIENLIGGPCHFILNTDIPPFRGGKYAVYALKDEEKSRRLCLRIPHNRTGCHIAFVLKHEAEVRRHIDATRIDLFQPLIAYNPTTENLIKAPYLALG</sequence>
<dbReference type="EMBL" id="MU863975">
    <property type="protein sequence ID" value="KAK4196841.1"/>
    <property type="molecule type" value="Genomic_DNA"/>
</dbReference>
<organism evidence="1 2">
    <name type="scientific">Triangularia verruculosa</name>
    <dbReference type="NCBI Taxonomy" id="2587418"/>
    <lineage>
        <taxon>Eukaryota</taxon>
        <taxon>Fungi</taxon>
        <taxon>Dikarya</taxon>
        <taxon>Ascomycota</taxon>
        <taxon>Pezizomycotina</taxon>
        <taxon>Sordariomycetes</taxon>
        <taxon>Sordariomycetidae</taxon>
        <taxon>Sordariales</taxon>
        <taxon>Podosporaceae</taxon>
        <taxon>Triangularia</taxon>
    </lineage>
</organism>
<keyword evidence="2" id="KW-1185">Reference proteome</keyword>
<evidence type="ECO:0000313" key="1">
    <source>
        <dbReference type="EMBL" id="KAK4196841.1"/>
    </source>
</evidence>
<evidence type="ECO:0000313" key="2">
    <source>
        <dbReference type="Proteomes" id="UP001303160"/>
    </source>
</evidence>
<comment type="caution">
    <text evidence="1">The sequence shown here is derived from an EMBL/GenBank/DDBJ whole genome shotgun (WGS) entry which is preliminary data.</text>
</comment>
<protein>
    <submittedName>
        <fullName evidence="1">Uncharacterized protein</fullName>
    </submittedName>
</protein>
<reference evidence="1" key="2">
    <citation type="submission" date="2023-05" db="EMBL/GenBank/DDBJ databases">
        <authorList>
            <consortium name="Lawrence Berkeley National Laboratory"/>
            <person name="Steindorff A."/>
            <person name="Hensen N."/>
            <person name="Bonometti L."/>
            <person name="Westerberg I."/>
            <person name="Brannstrom I.O."/>
            <person name="Guillou S."/>
            <person name="Cros-Aarteil S."/>
            <person name="Calhoun S."/>
            <person name="Haridas S."/>
            <person name="Kuo A."/>
            <person name="Mondo S."/>
            <person name="Pangilinan J."/>
            <person name="Riley R."/>
            <person name="Labutti K."/>
            <person name="Andreopoulos B."/>
            <person name="Lipzen A."/>
            <person name="Chen C."/>
            <person name="Yanf M."/>
            <person name="Daum C."/>
            <person name="Ng V."/>
            <person name="Clum A."/>
            <person name="Ohm R."/>
            <person name="Martin F."/>
            <person name="Silar P."/>
            <person name="Natvig D."/>
            <person name="Lalanne C."/>
            <person name="Gautier V."/>
            <person name="Ament-Velasquez S.L."/>
            <person name="Kruys A."/>
            <person name="Hutchinson M.I."/>
            <person name="Powell A.J."/>
            <person name="Barry K."/>
            <person name="Miller A.N."/>
            <person name="Grigoriev I.V."/>
            <person name="Debuchy R."/>
            <person name="Gladieux P."/>
            <person name="Thoren M.H."/>
            <person name="Johannesson H."/>
        </authorList>
    </citation>
    <scope>NUCLEOTIDE SEQUENCE</scope>
    <source>
        <strain evidence="1">CBS 315.58</strain>
    </source>
</reference>
<reference evidence="1" key="1">
    <citation type="journal article" date="2023" name="Mol. Phylogenet. Evol.">
        <title>Genome-scale phylogeny and comparative genomics of the fungal order Sordariales.</title>
        <authorList>
            <person name="Hensen N."/>
            <person name="Bonometti L."/>
            <person name="Westerberg I."/>
            <person name="Brannstrom I.O."/>
            <person name="Guillou S."/>
            <person name="Cros-Aarteil S."/>
            <person name="Calhoun S."/>
            <person name="Haridas S."/>
            <person name="Kuo A."/>
            <person name="Mondo S."/>
            <person name="Pangilinan J."/>
            <person name="Riley R."/>
            <person name="LaButti K."/>
            <person name="Andreopoulos B."/>
            <person name="Lipzen A."/>
            <person name="Chen C."/>
            <person name="Yan M."/>
            <person name="Daum C."/>
            <person name="Ng V."/>
            <person name="Clum A."/>
            <person name="Steindorff A."/>
            <person name="Ohm R.A."/>
            <person name="Martin F."/>
            <person name="Silar P."/>
            <person name="Natvig D.O."/>
            <person name="Lalanne C."/>
            <person name="Gautier V."/>
            <person name="Ament-Velasquez S.L."/>
            <person name="Kruys A."/>
            <person name="Hutchinson M.I."/>
            <person name="Powell A.J."/>
            <person name="Barry K."/>
            <person name="Miller A.N."/>
            <person name="Grigoriev I.V."/>
            <person name="Debuchy R."/>
            <person name="Gladieux P."/>
            <person name="Hiltunen Thoren M."/>
            <person name="Johannesson H."/>
        </authorList>
    </citation>
    <scope>NUCLEOTIDE SEQUENCE</scope>
    <source>
        <strain evidence="1">CBS 315.58</strain>
    </source>
</reference>
<dbReference type="AlphaFoldDB" id="A0AAN6XAT0"/>
<name>A0AAN6XAT0_9PEZI</name>
<dbReference type="Proteomes" id="UP001303160">
    <property type="component" value="Unassembled WGS sequence"/>
</dbReference>
<gene>
    <name evidence="1" type="ORF">QBC40DRAFT_299881</name>
</gene>
<accession>A0AAN6XAT0</accession>
<proteinExistence type="predicted"/>